<evidence type="ECO:0000256" key="6">
    <source>
        <dbReference type="SAM" id="MobiDB-lite"/>
    </source>
</evidence>
<dbReference type="EMBL" id="BOOK01000044">
    <property type="protein sequence ID" value="GII03896.1"/>
    <property type="molecule type" value="Genomic_DNA"/>
</dbReference>
<dbReference type="GO" id="GO:0005524">
    <property type="term" value="F:ATP binding"/>
    <property type="evidence" value="ECO:0007669"/>
    <property type="project" value="UniProtKB-KW"/>
</dbReference>
<dbReference type="Gene3D" id="3.40.50.300">
    <property type="entry name" value="P-loop containing nucleotide triphosphate hydrolases"/>
    <property type="match status" value="1"/>
</dbReference>
<evidence type="ECO:0000259" key="7">
    <source>
        <dbReference type="PROSITE" id="PS50893"/>
    </source>
</evidence>
<evidence type="ECO:0000256" key="3">
    <source>
        <dbReference type="ARBA" id="ARBA00022741"/>
    </source>
</evidence>
<dbReference type="PROSITE" id="PS00211">
    <property type="entry name" value="ABC_TRANSPORTER_1"/>
    <property type="match status" value="1"/>
</dbReference>
<evidence type="ECO:0000256" key="5">
    <source>
        <dbReference type="ARBA" id="ARBA00022970"/>
    </source>
</evidence>
<keyword evidence="3" id="KW-0547">Nucleotide-binding</keyword>
<dbReference type="InterPro" id="IPR052156">
    <property type="entry name" value="BCAA_Transport_ATP-bd_LivF"/>
</dbReference>
<keyword evidence="4" id="KW-0067">ATP-binding</keyword>
<comment type="similarity">
    <text evidence="1">Belongs to the ABC transporter superfamily.</text>
</comment>
<dbReference type="InterPro" id="IPR027417">
    <property type="entry name" value="P-loop_NTPase"/>
</dbReference>
<dbReference type="InterPro" id="IPR017871">
    <property type="entry name" value="ABC_transporter-like_CS"/>
</dbReference>
<protein>
    <recommendedName>
        <fullName evidence="7">ABC transporter domain-containing protein</fullName>
    </recommendedName>
</protein>
<dbReference type="GO" id="GO:0016887">
    <property type="term" value="F:ATP hydrolysis activity"/>
    <property type="evidence" value="ECO:0007669"/>
    <property type="project" value="InterPro"/>
</dbReference>
<sequence length="331" mass="34469">MGEPGGPAVTGPAGGRPSRRPPAGGVPISESPFLRVRNLRAGYGPARVLQGVDLEVEEGEMVAVLGQNGAGKTTLLRALSGMVRGRGSVGLRGTELLGRAPEEVARRGVGHVPEGRGVFAPLTVEENLRVGAHLRPGSELAEDMRHVLSCFPVLRAHLSQPAGNLSGGERQMLAIGRALMARPRLLLLDEPSRGLAPLATRRLFDVLRAISTRERVAMIVVEQKTQLAAEFAARSLLMESGRLVTPGTAGASGDPSAPGARRWHGSPPSSDVWQGAGNRSVPDVWQGPGDPPAPDAWRGPGNRPAPGAGQGPPSGERSAPGRPGPWGRSHG</sequence>
<dbReference type="SMART" id="SM00382">
    <property type="entry name" value="AAA"/>
    <property type="match status" value="1"/>
</dbReference>
<dbReference type="Proteomes" id="UP000634476">
    <property type="component" value="Unassembled WGS sequence"/>
</dbReference>
<keyword evidence="9" id="KW-1185">Reference proteome</keyword>
<feature type="compositionally biased region" description="Low complexity" evidence="6">
    <location>
        <begin position="246"/>
        <end position="260"/>
    </location>
</feature>
<gene>
    <name evidence="8" type="ORF">Pta02_59040</name>
</gene>
<keyword evidence="2" id="KW-0813">Transport</keyword>
<feature type="compositionally biased region" description="Low complexity" evidence="6">
    <location>
        <begin position="298"/>
        <end position="313"/>
    </location>
</feature>
<reference evidence="8" key="1">
    <citation type="submission" date="2021-01" db="EMBL/GenBank/DDBJ databases">
        <title>Whole genome shotgun sequence of Planobispora takensis NBRC 109077.</title>
        <authorList>
            <person name="Komaki H."/>
            <person name="Tamura T."/>
        </authorList>
    </citation>
    <scope>NUCLEOTIDE SEQUENCE</scope>
    <source>
        <strain evidence="8">NBRC 109077</strain>
    </source>
</reference>
<evidence type="ECO:0000256" key="2">
    <source>
        <dbReference type="ARBA" id="ARBA00022448"/>
    </source>
</evidence>
<name>A0A8J3WVL7_9ACTN</name>
<feature type="region of interest" description="Disordered" evidence="6">
    <location>
        <begin position="1"/>
        <end position="30"/>
    </location>
</feature>
<comment type="caution">
    <text evidence="8">The sequence shown here is derived from an EMBL/GenBank/DDBJ whole genome shotgun (WGS) entry which is preliminary data.</text>
</comment>
<evidence type="ECO:0000313" key="8">
    <source>
        <dbReference type="EMBL" id="GII03896.1"/>
    </source>
</evidence>
<dbReference type="GO" id="GO:0015658">
    <property type="term" value="F:branched-chain amino acid transmembrane transporter activity"/>
    <property type="evidence" value="ECO:0007669"/>
    <property type="project" value="TreeGrafter"/>
</dbReference>
<organism evidence="8 9">
    <name type="scientific">Planobispora takensis</name>
    <dbReference type="NCBI Taxonomy" id="1367882"/>
    <lineage>
        <taxon>Bacteria</taxon>
        <taxon>Bacillati</taxon>
        <taxon>Actinomycetota</taxon>
        <taxon>Actinomycetes</taxon>
        <taxon>Streptosporangiales</taxon>
        <taxon>Streptosporangiaceae</taxon>
        <taxon>Planobispora</taxon>
    </lineage>
</organism>
<feature type="compositionally biased region" description="Low complexity" evidence="6">
    <location>
        <begin position="1"/>
        <end position="11"/>
    </location>
</feature>
<dbReference type="PANTHER" id="PTHR43820">
    <property type="entry name" value="HIGH-AFFINITY BRANCHED-CHAIN AMINO ACID TRANSPORT ATP-BINDING PROTEIN LIVF"/>
    <property type="match status" value="1"/>
</dbReference>
<evidence type="ECO:0000313" key="9">
    <source>
        <dbReference type="Proteomes" id="UP000634476"/>
    </source>
</evidence>
<proteinExistence type="inferred from homology"/>
<dbReference type="PROSITE" id="PS50893">
    <property type="entry name" value="ABC_TRANSPORTER_2"/>
    <property type="match status" value="1"/>
</dbReference>
<dbReference type="CDD" id="cd03224">
    <property type="entry name" value="ABC_TM1139_LivF_branched"/>
    <property type="match status" value="1"/>
</dbReference>
<feature type="region of interest" description="Disordered" evidence="6">
    <location>
        <begin position="246"/>
        <end position="331"/>
    </location>
</feature>
<evidence type="ECO:0000256" key="4">
    <source>
        <dbReference type="ARBA" id="ARBA00022840"/>
    </source>
</evidence>
<dbReference type="AlphaFoldDB" id="A0A8J3WVL7"/>
<dbReference type="SUPFAM" id="SSF52540">
    <property type="entry name" value="P-loop containing nucleoside triphosphate hydrolases"/>
    <property type="match status" value="1"/>
</dbReference>
<feature type="domain" description="ABC transporter" evidence="7">
    <location>
        <begin position="34"/>
        <end position="265"/>
    </location>
</feature>
<keyword evidence="5" id="KW-0029">Amino-acid transport</keyword>
<accession>A0A8J3WVL7</accession>
<dbReference type="InterPro" id="IPR003439">
    <property type="entry name" value="ABC_transporter-like_ATP-bd"/>
</dbReference>
<dbReference type="GO" id="GO:0015807">
    <property type="term" value="P:L-amino acid transport"/>
    <property type="evidence" value="ECO:0007669"/>
    <property type="project" value="TreeGrafter"/>
</dbReference>
<dbReference type="Pfam" id="PF00005">
    <property type="entry name" value="ABC_tran"/>
    <property type="match status" value="1"/>
</dbReference>
<dbReference type="PANTHER" id="PTHR43820:SF4">
    <property type="entry name" value="HIGH-AFFINITY BRANCHED-CHAIN AMINO ACID TRANSPORT ATP-BINDING PROTEIN LIVF"/>
    <property type="match status" value="1"/>
</dbReference>
<evidence type="ECO:0000256" key="1">
    <source>
        <dbReference type="ARBA" id="ARBA00005417"/>
    </source>
</evidence>
<dbReference type="InterPro" id="IPR003593">
    <property type="entry name" value="AAA+_ATPase"/>
</dbReference>